<gene>
    <name evidence="2" type="ORF">BDQ12DRAFT_171029</name>
</gene>
<evidence type="ECO:0000313" key="2">
    <source>
        <dbReference type="EMBL" id="TFK43261.1"/>
    </source>
</evidence>
<dbReference type="AlphaFoldDB" id="A0A5C3MPX6"/>
<dbReference type="GO" id="GO:0072380">
    <property type="term" value="C:TRC complex"/>
    <property type="evidence" value="ECO:0007669"/>
    <property type="project" value="TreeGrafter"/>
</dbReference>
<dbReference type="InterPro" id="IPR038084">
    <property type="entry name" value="PduO/GlcC-like_sf"/>
</dbReference>
<reference evidence="2 3" key="1">
    <citation type="journal article" date="2019" name="Nat. Ecol. Evol.">
        <title>Megaphylogeny resolves global patterns of mushroom evolution.</title>
        <authorList>
            <person name="Varga T."/>
            <person name="Krizsan K."/>
            <person name="Foldi C."/>
            <person name="Dima B."/>
            <person name="Sanchez-Garcia M."/>
            <person name="Sanchez-Ramirez S."/>
            <person name="Szollosi G.J."/>
            <person name="Szarkandi J.G."/>
            <person name="Papp V."/>
            <person name="Albert L."/>
            <person name="Andreopoulos W."/>
            <person name="Angelini C."/>
            <person name="Antonin V."/>
            <person name="Barry K.W."/>
            <person name="Bougher N.L."/>
            <person name="Buchanan P."/>
            <person name="Buyck B."/>
            <person name="Bense V."/>
            <person name="Catcheside P."/>
            <person name="Chovatia M."/>
            <person name="Cooper J."/>
            <person name="Damon W."/>
            <person name="Desjardin D."/>
            <person name="Finy P."/>
            <person name="Geml J."/>
            <person name="Haridas S."/>
            <person name="Hughes K."/>
            <person name="Justo A."/>
            <person name="Karasinski D."/>
            <person name="Kautmanova I."/>
            <person name="Kiss B."/>
            <person name="Kocsube S."/>
            <person name="Kotiranta H."/>
            <person name="LaButti K.M."/>
            <person name="Lechner B.E."/>
            <person name="Liimatainen K."/>
            <person name="Lipzen A."/>
            <person name="Lukacs Z."/>
            <person name="Mihaltcheva S."/>
            <person name="Morgado L.N."/>
            <person name="Niskanen T."/>
            <person name="Noordeloos M.E."/>
            <person name="Ohm R.A."/>
            <person name="Ortiz-Santana B."/>
            <person name="Ovrebo C."/>
            <person name="Racz N."/>
            <person name="Riley R."/>
            <person name="Savchenko A."/>
            <person name="Shiryaev A."/>
            <person name="Soop K."/>
            <person name="Spirin V."/>
            <person name="Szebenyi C."/>
            <person name="Tomsovsky M."/>
            <person name="Tulloss R.E."/>
            <person name="Uehling J."/>
            <person name="Grigoriev I.V."/>
            <person name="Vagvolgyi C."/>
            <person name="Papp T."/>
            <person name="Martin F.M."/>
            <person name="Miettinen O."/>
            <person name="Hibbett D.S."/>
            <person name="Nagy L.G."/>
        </authorList>
    </citation>
    <scope>NUCLEOTIDE SEQUENCE [LARGE SCALE GENOMIC DNA]</scope>
    <source>
        <strain evidence="2 3">CBS 166.37</strain>
    </source>
</reference>
<evidence type="ECO:0000256" key="1">
    <source>
        <dbReference type="SAM" id="MobiDB-lite"/>
    </source>
</evidence>
<accession>A0A5C3MPX6</accession>
<protein>
    <submittedName>
        <fullName evidence="2">Uncharacterized protein</fullName>
    </submittedName>
</protein>
<dbReference type="Gene3D" id="3.30.450.150">
    <property type="entry name" value="Haem-degrading domain"/>
    <property type="match status" value="1"/>
</dbReference>
<dbReference type="PANTHER" id="PTHR28255">
    <property type="match status" value="1"/>
</dbReference>
<dbReference type="Proteomes" id="UP000308652">
    <property type="component" value="Unassembled WGS sequence"/>
</dbReference>
<organism evidence="2 3">
    <name type="scientific">Crucibulum laeve</name>
    <dbReference type="NCBI Taxonomy" id="68775"/>
    <lineage>
        <taxon>Eukaryota</taxon>
        <taxon>Fungi</taxon>
        <taxon>Dikarya</taxon>
        <taxon>Basidiomycota</taxon>
        <taxon>Agaricomycotina</taxon>
        <taxon>Agaricomycetes</taxon>
        <taxon>Agaricomycetidae</taxon>
        <taxon>Agaricales</taxon>
        <taxon>Agaricineae</taxon>
        <taxon>Nidulariaceae</taxon>
        <taxon>Crucibulum</taxon>
    </lineage>
</organism>
<dbReference type="EMBL" id="ML213591">
    <property type="protein sequence ID" value="TFK43261.1"/>
    <property type="molecule type" value="Genomic_DNA"/>
</dbReference>
<proteinExistence type="predicted"/>
<feature type="region of interest" description="Disordered" evidence="1">
    <location>
        <begin position="187"/>
        <end position="230"/>
    </location>
</feature>
<dbReference type="GO" id="GO:0006620">
    <property type="term" value="P:post-translational protein targeting to endoplasmic reticulum membrane"/>
    <property type="evidence" value="ECO:0007669"/>
    <property type="project" value="TreeGrafter"/>
</dbReference>
<dbReference type="OrthoDB" id="2209940at2759"/>
<dbReference type="PANTHER" id="PTHR28255:SF1">
    <property type="entry name" value="UPF0303 PROTEIN YBR137W"/>
    <property type="match status" value="1"/>
</dbReference>
<dbReference type="InterPro" id="IPR010371">
    <property type="entry name" value="YBR137W-like"/>
</dbReference>
<sequence>MFNGLYNMTPSDADLATEALADEGKYRFSSFNASEAVTLGLSIRKRFRATSRHNKGKGLVLSIQTIAGHTLFACTVGDLGHPSGVGDVSMDSWACLEGMINVVRRTGHSSFYVEKGMSAMGKTPKQMGIQGEFRVNGGAFPIWLDAAPCCPIAIVACYSGSSNEDHNLVVTTIRDYLNKLRRNSQVPAPGMPEVAVPMAPPRDSGEWLSEPLAPNDFHRRPETPFDQDDH</sequence>
<dbReference type="InterPro" id="IPR005624">
    <property type="entry name" value="PduO/GlcC-like"/>
</dbReference>
<dbReference type="Pfam" id="PF03928">
    <property type="entry name" value="HbpS-like"/>
    <property type="match status" value="1"/>
</dbReference>
<dbReference type="STRING" id="68775.A0A5C3MPX6"/>
<keyword evidence="3" id="KW-1185">Reference proteome</keyword>
<evidence type="ECO:0000313" key="3">
    <source>
        <dbReference type="Proteomes" id="UP000308652"/>
    </source>
</evidence>
<name>A0A5C3MPX6_9AGAR</name>